<evidence type="ECO:0000313" key="2">
    <source>
        <dbReference type="WBParaSite" id="L893_g19435.t1"/>
    </source>
</evidence>
<dbReference type="Proteomes" id="UP000095287">
    <property type="component" value="Unplaced"/>
</dbReference>
<dbReference type="AlphaFoldDB" id="A0A1I7YTT4"/>
<dbReference type="WBParaSite" id="L893_g19435.t1">
    <property type="protein sequence ID" value="L893_g19435.t1"/>
    <property type="gene ID" value="L893_g19435"/>
</dbReference>
<evidence type="ECO:0000313" key="1">
    <source>
        <dbReference type="Proteomes" id="UP000095287"/>
    </source>
</evidence>
<proteinExistence type="predicted"/>
<protein>
    <submittedName>
        <fullName evidence="2">Secreted protein</fullName>
    </submittedName>
</protein>
<accession>A0A1I7YTT4</accession>
<organism evidence="1 2">
    <name type="scientific">Steinernema glaseri</name>
    <dbReference type="NCBI Taxonomy" id="37863"/>
    <lineage>
        <taxon>Eukaryota</taxon>
        <taxon>Metazoa</taxon>
        <taxon>Ecdysozoa</taxon>
        <taxon>Nematoda</taxon>
        <taxon>Chromadorea</taxon>
        <taxon>Rhabditida</taxon>
        <taxon>Tylenchina</taxon>
        <taxon>Panagrolaimomorpha</taxon>
        <taxon>Strongyloidoidea</taxon>
        <taxon>Steinernematidae</taxon>
        <taxon>Steinernema</taxon>
    </lineage>
</organism>
<name>A0A1I7YTT4_9BILA</name>
<reference evidence="2" key="1">
    <citation type="submission" date="2016-11" db="UniProtKB">
        <authorList>
            <consortium name="WormBaseParasite"/>
        </authorList>
    </citation>
    <scope>IDENTIFICATION</scope>
</reference>
<keyword evidence="1" id="KW-1185">Reference proteome</keyword>
<sequence length="94" mass="10666">MTSCSFLAASQEPRASLLQNSFPRRVHSPWNGDESVSVFVFSAVVAPLQDAFIRTEDRHKVKYADKCILCLCSDVLIDVFVAYARDLRPSFIRR</sequence>